<reference evidence="3" key="1">
    <citation type="submission" date="2017-02" db="UniProtKB">
        <authorList>
            <consortium name="WormBaseParasite"/>
        </authorList>
    </citation>
    <scope>IDENTIFICATION</scope>
</reference>
<feature type="region of interest" description="Disordered" evidence="1">
    <location>
        <begin position="218"/>
        <end position="238"/>
    </location>
</feature>
<dbReference type="AlphaFoldDB" id="A0A0N4ZGT4"/>
<feature type="region of interest" description="Disordered" evidence="1">
    <location>
        <begin position="407"/>
        <end position="446"/>
    </location>
</feature>
<keyword evidence="2" id="KW-1185">Reference proteome</keyword>
<evidence type="ECO:0000313" key="2">
    <source>
        <dbReference type="Proteomes" id="UP000038045"/>
    </source>
</evidence>
<accession>A0A0N4ZGT4</accession>
<sequence>MHRQEPDRPSARHGDIHAPAQIGVTKGQGAEVGVASPGHALADGKAHRLVLDVETRLTSASAARPAGRTRRNDDVILCRVEHPLGGGPVLHLLEGDHVGVQGIGMTAQTGVVRPGAWAAALPVPFGQMLHIPAGDLERPFGLRRRHAGAGRQENGGAPTGLPHALRFAPMCACVDPQSGGRKADGWPLLQLSPSIPEAFKESDDEPVRPFANAVDQKGAAASDGAPGGQHHLGNGAAWRVPPPVRALATLYRMGPGRGRGLAHGTAGCADPPGAASRCAQTHLPSVRVEAHLVQQGRGRPAQVVHGEGLERQVLLPGALRDSHGHPVEGRPGHGRVGVVARRQDVAGVSRTGLQGDQDVEHLGRQIDVVGARALHPFLGDGPDSVLKIHLVPGPVLELALAHHAQQNELQAKPDGRQGRDISEQPKHDPDLGGRERPITGSEARDRCRRHSVGRIVDLLAVEDGPGVDLLDDVPDMDGRGGRAPLHDGLAMGAQVVRRDLGEQPVAPLRQDLPVEDGPPHVARAVRHGRGVHPLLRHMREVPRLLQATLGPLLFKCGRYAFGDHPLRIDELLAGFGERQACRPVGPESDRLAPPIETVVVLERDAS</sequence>
<name>A0A0N4ZGT4_PARTI</name>
<dbReference type="WBParaSite" id="PTRK_0000705300.1">
    <property type="protein sequence ID" value="PTRK_0000705300.1"/>
    <property type="gene ID" value="PTRK_0000705300"/>
</dbReference>
<organism evidence="2 3">
    <name type="scientific">Parastrongyloides trichosuri</name>
    <name type="common">Possum-specific nematode worm</name>
    <dbReference type="NCBI Taxonomy" id="131310"/>
    <lineage>
        <taxon>Eukaryota</taxon>
        <taxon>Metazoa</taxon>
        <taxon>Ecdysozoa</taxon>
        <taxon>Nematoda</taxon>
        <taxon>Chromadorea</taxon>
        <taxon>Rhabditida</taxon>
        <taxon>Tylenchina</taxon>
        <taxon>Panagrolaimomorpha</taxon>
        <taxon>Strongyloidoidea</taxon>
        <taxon>Strongyloididae</taxon>
        <taxon>Parastrongyloides</taxon>
    </lineage>
</organism>
<proteinExistence type="predicted"/>
<evidence type="ECO:0000256" key="1">
    <source>
        <dbReference type="SAM" id="MobiDB-lite"/>
    </source>
</evidence>
<dbReference type="Proteomes" id="UP000038045">
    <property type="component" value="Unplaced"/>
</dbReference>
<feature type="compositionally biased region" description="Basic and acidic residues" evidence="1">
    <location>
        <begin position="411"/>
        <end position="445"/>
    </location>
</feature>
<protein>
    <submittedName>
        <fullName evidence="3">LigA</fullName>
    </submittedName>
</protein>
<evidence type="ECO:0000313" key="3">
    <source>
        <dbReference type="WBParaSite" id="PTRK_0000705300.1"/>
    </source>
</evidence>